<dbReference type="RefSeq" id="WP_275120099.1">
    <property type="nucleotide sequence ID" value="NZ_JAOTPO010000016.1"/>
</dbReference>
<reference evidence="1" key="1">
    <citation type="submission" date="2024-05" db="EMBL/GenBank/DDBJ databases">
        <title>Alkalihalobacillus sp. strain MEB203 novel alkaliphilic bacterium from Lonar Lake, India.</title>
        <authorList>
            <person name="Joshi A."/>
            <person name="Thite S."/>
            <person name="Mengade P."/>
        </authorList>
    </citation>
    <scope>NUCLEOTIDE SEQUENCE</scope>
    <source>
        <strain evidence="1">MEB 203</strain>
    </source>
</reference>
<name>A0ABT5VL63_9BACI</name>
<dbReference type="Proteomes" id="UP001148125">
    <property type="component" value="Unassembled WGS sequence"/>
</dbReference>
<sequence>MEKMVEAIKQDISRQEKANEYFTHALIHLEENRVQEAQIVANRCYAISDSIEQRLAIRMLIQIAQINSHQERMSIIDDIYSYSQQVGGMQNDN</sequence>
<comment type="caution">
    <text evidence="1">The sequence shown here is derived from an EMBL/GenBank/DDBJ whole genome shotgun (WGS) entry which is preliminary data.</text>
</comment>
<protein>
    <submittedName>
        <fullName evidence="1">Uncharacterized protein</fullName>
    </submittedName>
</protein>
<gene>
    <name evidence="1" type="ORF">N7Z68_19215</name>
</gene>
<accession>A0ABT5VL63</accession>
<dbReference type="EMBL" id="JAOTPO010000016">
    <property type="protein sequence ID" value="MDE5415497.1"/>
    <property type="molecule type" value="Genomic_DNA"/>
</dbReference>
<keyword evidence="2" id="KW-1185">Reference proteome</keyword>
<proteinExistence type="predicted"/>
<evidence type="ECO:0000313" key="2">
    <source>
        <dbReference type="Proteomes" id="UP001148125"/>
    </source>
</evidence>
<evidence type="ECO:0000313" key="1">
    <source>
        <dbReference type="EMBL" id="MDE5415497.1"/>
    </source>
</evidence>
<organism evidence="1 2">
    <name type="scientific">Alkalihalobacterium chitinilyticum</name>
    <dbReference type="NCBI Taxonomy" id="2980103"/>
    <lineage>
        <taxon>Bacteria</taxon>
        <taxon>Bacillati</taxon>
        <taxon>Bacillota</taxon>
        <taxon>Bacilli</taxon>
        <taxon>Bacillales</taxon>
        <taxon>Bacillaceae</taxon>
        <taxon>Alkalihalobacterium</taxon>
    </lineage>
</organism>